<proteinExistence type="predicted"/>
<comment type="caution">
    <text evidence="4">The sequence shown here is derived from an EMBL/GenBank/DDBJ whole genome shotgun (WGS) entry which is preliminary data.</text>
</comment>
<reference evidence="4 5" key="1">
    <citation type="submission" date="2013-03" db="EMBL/GenBank/DDBJ databases">
        <title>The Genome Sequence of Cladophialophora psammophila CBS 110553.</title>
        <authorList>
            <consortium name="The Broad Institute Genomics Platform"/>
            <person name="Cuomo C."/>
            <person name="de Hoog S."/>
            <person name="Gorbushina A."/>
            <person name="Walker B."/>
            <person name="Young S.K."/>
            <person name="Zeng Q."/>
            <person name="Gargeya S."/>
            <person name="Fitzgerald M."/>
            <person name="Haas B."/>
            <person name="Abouelleil A."/>
            <person name="Allen A.W."/>
            <person name="Alvarado L."/>
            <person name="Arachchi H.M."/>
            <person name="Berlin A.M."/>
            <person name="Chapman S.B."/>
            <person name="Gainer-Dewar J."/>
            <person name="Goldberg J."/>
            <person name="Griggs A."/>
            <person name="Gujja S."/>
            <person name="Hansen M."/>
            <person name="Howarth C."/>
            <person name="Imamovic A."/>
            <person name="Ireland A."/>
            <person name="Larimer J."/>
            <person name="McCowan C."/>
            <person name="Murphy C."/>
            <person name="Pearson M."/>
            <person name="Poon T.W."/>
            <person name="Priest M."/>
            <person name="Roberts A."/>
            <person name="Saif S."/>
            <person name="Shea T."/>
            <person name="Sisk P."/>
            <person name="Sykes S."/>
            <person name="Wortman J."/>
            <person name="Nusbaum C."/>
            <person name="Birren B."/>
        </authorList>
    </citation>
    <scope>NUCLEOTIDE SEQUENCE [LARGE SCALE GENOMIC DNA]</scope>
    <source>
        <strain evidence="4 5">CBS 110553</strain>
    </source>
</reference>
<dbReference type="EMBL" id="AMGX01000002">
    <property type="protein sequence ID" value="EXJ74731.1"/>
    <property type="molecule type" value="Genomic_DNA"/>
</dbReference>
<organism evidence="4 5">
    <name type="scientific">Cladophialophora psammophila CBS 110553</name>
    <dbReference type="NCBI Taxonomy" id="1182543"/>
    <lineage>
        <taxon>Eukaryota</taxon>
        <taxon>Fungi</taxon>
        <taxon>Dikarya</taxon>
        <taxon>Ascomycota</taxon>
        <taxon>Pezizomycotina</taxon>
        <taxon>Eurotiomycetes</taxon>
        <taxon>Chaetothyriomycetidae</taxon>
        <taxon>Chaetothyriales</taxon>
        <taxon>Herpotrichiellaceae</taxon>
        <taxon>Cladophialophora</taxon>
    </lineage>
</organism>
<dbReference type="InterPro" id="IPR016053">
    <property type="entry name" value="Haem_Oase-like"/>
</dbReference>
<evidence type="ECO:0000313" key="4">
    <source>
        <dbReference type="EMBL" id="EXJ74731.1"/>
    </source>
</evidence>
<keyword evidence="5" id="KW-1185">Reference proteome</keyword>
<dbReference type="GO" id="GO:0004392">
    <property type="term" value="F:heme oxygenase (decyclizing) activity"/>
    <property type="evidence" value="ECO:0007669"/>
    <property type="project" value="InterPro"/>
</dbReference>
<gene>
    <name evidence="4" type="ORF">A1O5_01426</name>
</gene>
<dbReference type="eggNOG" id="ENOG502S3FB">
    <property type="taxonomic scope" value="Eukaryota"/>
</dbReference>
<dbReference type="Pfam" id="PF01126">
    <property type="entry name" value="Heme_oxygenase"/>
    <property type="match status" value="1"/>
</dbReference>
<dbReference type="OrthoDB" id="652091at2759"/>
<sequence length="306" mass="34640">MSSQFNQEEGAQTSLAEELRTTTRQQHHALNAQITPRLPLCLPPIADSPLIYVKGMIVFGQIYIAFEGFWETQLAFPQLNQRLLQIYENVHFPWLLRSRQLRHDIDALKSDLLRSQIQELEVLVDESRGFRLQVERSLSARPHVLLAYTWTMYLALFNGGRWIRGQLVSAGPEFWRGSTLPLSFWEFRKEGEVDVGDERLKEEFKEKFQGAASILTEEESRNVVEETMKLFDMCSQMVEFLDNKTATSPSQKAFAESPSLLTASQLKDSIVANSTAPSLWQCLTSVCSSIKTTTSTALRGKASSAG</sequence>
<dbReference type="GO" id="GO:0046872">
    <property type="term" value="F:metal ion binding"/>
    <property type="evidence" value="ECO:0007669"/>
    <property type="project" value="UniProtKB-KW"/>
</dbReference>
<evidence type="ECO:0000256" key="1">
    <source>
        <dbReference type="ARBA" id="ARBA00022617"/>
    </source>
</evidence>
<dbReference type="AlphaFoldDB" id="W9XCR5"/>
<protein>
    <recommendedName>
        <fullName evidence="6">Heme oxygenase</fullName>
    </recommendedName>
</protein>
<dbReference type="GeneID" id="19186160"/>
<dbReference type="Proteomes" id="UP000019471">
    <property type="component" value="Unassembled WGS sequence"/>
</dbReference>
<keyword evidence="3" id="KW-0408">Iron</keyword>
<dbReference type="HOGENOM" id="CLU_038284_0_0_1"/>
<dbReference type="RefSeq" id="XP_007740233.1">
    <property type="nucleotide sequence ID" value="XM_007742043.1"/>
</dbReference>
<keyword evidence="2" id="KW-0479">Metal-binding</keyword>
<dbReference type="CDD" id="cd19165">
    <property type="entry name" value="HemeO"/>
    <property type="match status" value="1"/>
</dbReference>
<evidence type="ECO:0000256" key="2">
    <source>
        <dbReference type="ARBA" id="ARBA00022723"/>
    </source>
</evidence>
<evidence type="ECO:0000256" key="3">
    <source>
        <dbReference type="ARBA" id="ARBA00023004"/>
    </source>
</evidence>
<name>W9XCR5_9EURO</name>
<evidence type="ECO:0008006" key="6">
    <source>
        <dbReference type="Google" id="ProtNLM"/>
    </source>
</evidence>
<evidence type="ECO:0000313" key="5">
    <source>
        <dbReference type="Proteomes" id="UP000019471"/>
    </source>
</evidence>
<dbReference type="PANTHER" id="PTHR10720:SF0">
    <property type="entry name" value="HEME OXYGENASE"/>
    <property type="match status" value="1"/>
</dbReference>
<dbReference type="GO" id="GO:0006788">
    <property type="term" value="P:heme oxidation"/>
    <property type="evidence" value="ECO:0007669"/>
    <property type="project" value="InterPro"/>
</dbReference>
<dbReference type="InterPro" id="IPR002051">
    <property type="entry name" value="Haem_Oase"/>
</dbReference>
<dbReference type="STRING" id="1182543.W9XCR5"/>
<dbReference type="InterPro" id="IPR016084">
    <property type="entry name" value="Haem_Oase-like_multi-hlx"/>
</dbReference>
<dbReference type="SUPFAM" id="SSF48613">
    <property type="entry name" value="Heme oxygenase-like"/>
    <property type="match status" value="1"/>
</dbReference>
<accession>W9XCR5</accession>
<keyword evidence="1" id="KW-0349">Heme</keyword>
<dbReference type="PANTHER" id="PTHR10720">
    <property type="entry name" value="HEME OXYGENASE"/>
    <property type="match status" value="1"/>
</dbReference>
<dbReference type="Gene3D" id="1.20.910.10">
    <property type="entry name" value="Heme oxygenase-like"/>
    <property type="match status" value="1"/>
</dbReference>